<evidence type="ECO:0000256" key="1">
    <source>
        <dbReference type="SAM" id="MobiDB-lite"/>
    </source>
</evidence>
<dbReference type="Gene3D" id="3.80.10.10">
    <property type="entry name" value="Ribonuclease Inhibitor"/>
    <property type="match status" value="1"/>
</dbReference>
<evidence type="ECO:0000313" key="4">
    <source>
        <dbReference type="Proteomes" id="UP000009328"/>
    </source>
</evidence>
<organism evidence="3 4">
    <name type="scientific">Wickerhamomyces ciferrii (strain ATCC 14091 / BCRC 22168 / CBS 111 / JCM 3599 / NBRC 0793 / NRRL Y-1031 F-60-10)</name>
    <name type="common">Yeast</name>
    <name type="synonym">Pichia ciferrii</name>
    <dbReference type="NCBI Taxonomy" id="1206466"/>
    <lineage>
        <taxon>Eukaryota</taxon>
        <taxon>Fungi</taxon>
        <taxon>Dikarya</taxon>
        <taxon>Ascomycota</taxon>
        <taxon>Saccharomycotina</taxon>
        <taxon>Saccharomycetes</taxon>
        <taxon>Phaffomycetales</taxon>
        <taxon>Wickerhamomycetaceae</taxon>
        <taxon>Wickerhamomyces</taxon>
    </lineage>
</organism>
<reference evidence="3 4" key="1">
    <citation type="journal article" date="2012" name="Eukaryot. Cell">
        <title>Draft genome sequence of Wickerhamomyces ciferrii NRRL Y-1031 F-60-10.</title>
        <authorList>
            <person name="Schneider J."/>
            <person name="Andrea H."/>
            <person name="Blom J."/>
            <person name="Jaenicke S."/>
            <person name="Ruckert C."/>
            <person name="Schorsch C."/>
            <person name="Szczepanowski R."/>
            <person name="Farwick M."/>
            <person name="Goesmann A."/>
            <person name="Puhler A."/>
            <person name="Schaffer S."/>
            <person name="Tauch A."/>
            <person name="Kohler T."/>
            <person name="Brinkrolf K."/>
        </authorList>
    </citation>
    <scope>NUCLEOTIDE SEQUENCE [LARGE SCALE GENOMIC DNA]</scope>
    <source>
        <strain evidence="4">ATCC 14091 / BCRC 22168 / CBS 111 / JCM 3599 / NBRC 0793 / NRRL Y-1031 F-60-10</strain>
    </source>
</reference>
<dbReference type="AlphaFoldDB" id="K0KG40"/>
<sequence>MNFTGLPPEIQKSIFQYSYPSDILNIAQNVPELKHLITSDVFKIVTNDVPNLKLKYGLSDDFYLEYRCNLARNVGYDYDTYRKLENDFWEKETNNRVLDPSLLKGFKGAILIEIYREKASLTKFDDHLLEHDPIEIIWHTNTKYNNFNLLHSVIQTSQSTRLKKIEVLIRAEDEIKNKPYEQYELSGLPHGIPPNKLHIPFVKSLHFSFDERRGYSITDMKTIMPNFESLNIAFEDVDDGYFKDLHKSTPTLGLVESFYDPDYNGEDFSPEYEQYALDAFFETKIERSVDFLKSFQLKYFHNRNFNLFENLQITNLEKLVIDSSTIHSIKDLNLPNLKTLDIKNSSIYEISNLNLNSLQDFSIEIKIPHHVMRDQVGQVHSIQNIKSSSLKRFSLTSSFKIKEISKLDFPSLQTLEIKSNHISTNRSFEGIIDSSFPQLENIIIESIPLDNLYSFFHNIPNLRKLNISSCLYFDMSKLEPQNLLNSLILKDIYSVKGTFYNNISLPSLQIMELETRGEVDLCLKNYSFENLKTLTINTHSVYQIYKLPTLTLSNNHMPKLQNLIVSGYQITNHFSTESYPALEELTIATLKSIEISPSNTLKTIDLSKNPTTIEINKSDQLPNLKEYKEPGTMNRKVGNKRRKK</sequence>
<gene>
    <name evidence="3" type="ORF">BN7_704</name>
</gene>
<evidence type="ECO:0000313" key="3">
    <source>
        <dbReference type="EMBL" id="CCH41167.1"/>
    </source>
</evidence>
<dbReference type="HOGENOM" id="CLU_410609_0_0_1"/>
<keyword evidence="4" id="KW-1185">Reference proteome</keyword>
<name>K0KG40_WICCF</name>
<feature type="domain" description="F-box" evidence="2">
    <location>
        <begin position="1"/>
        <end position="45"/>
    </location>
</feature>
<dbReference type="PROSITE" id="PS50181">
    <property type="entry name" value="FBOX"/>
    <property type="match status" value="1"/>
</dbReference>
<dbReference type="SUPFAM" id="SSF52058">
    <property type="entry name" value="L domain-like"/>
    <property type="match status" value="1"/>
</dbReference>
<accession>K0KG40</accession>
<dbReference type="Proteomes" id="UP000009328">
    <property type="component" value="Unassembled WGS sequence"/>
</dbReference>
<comment type="caution">
    <text evidence="3">The sequence shown here is derived from an EMBL/GenBank/DDBJ whole genome shotgun (WGS) entry which is preliminary data.</text>
</comment>
<proteinExistence type="predicted"/>
<dbReference type="EMBL" id="CAIF01000012">
    <property type="protein sequence ID" value="CCH41167.1"/>
    <property type="molecule type" value="Genomic_DNA"/>
</dbReference>
<protein>
    <submittedName>
        <fullName evidence="3">Internalin-I</fullName>
    </submittedName>
</protein>
<evidence type="ECO:0000259" key="2">
    <source>
        <dbReference type="PROSITE" id="PS50181"/>
    </source>
</evidence>
<dbReference type="InParanoid" id="K0KG40"/>
<dbReference type="InterPro" id="IPR001810">
    <property type="entry name" value="F-box_dom"/>
</dbReference>
<feature type="region of interest" description="Disordered" evidence="1">
    <location>
        <begin position="624"/>
        <end position="644"/>
    </location>
</feature>
<dbReference type="InterPro" id="IPR032675">
    <property type="entry name" value="LRR_dom_sf"/>
</dbReference>